<proteinExistence type="predicted"/>
<accession>A0AAW3TM87</accession>
<reference evidence="1 2" key="1">
    <citation type="submission" date="2020-08" db="EMBL/GenBank/DDBJ databases">
        <title>Genomic Encyclopedia of Type Strains, Phase IV (KMG-IV): sequencing the most valuable type-strain genomes for metagenomic binning, comparative biology and taxonomic classification.</title>
        <authorList>
            <person name="Goeker M."/>
        </authorList>
    </citation>
    <scope>NUCLEOTIDE SEQUENCE [LARGE SCALE GENOMIC DNA]</scope>
    <source>
        <strain evidence="1 2">DSM 15581</strain>
    </source>
</reference>
<comment type="caution">
    <text evidence="1">The sequence shown here is derived from an EMBL/GenBank/DDBJ whole genome shotgun (WGS) entry which is preliminary data.</text>
</comment>
<protein>
    <submittedName>
        <fullName evidence="1">Uncharacterized protein</fullName>
    </submittedName>
</protein>
<dbReference type="RefSeq" id="WP_147035075.1">
    <property type="nucleotide sequence ID" value="NZ_JACIDB010000001.1"/>
</dbReference>
<dbReference type="EMBL" id="JACIDB010000001">
    <property type="protein sequence ID" value="MBB3873786.1"/>
    <property type="molecule type" value="Genomic_DNA"/>
</dbReference>
<evidence type="ECO:0000313" key="1">
    <source>
        <dbReference type="EMBL" id="MBB3873786.1"/>
    </source>
</evidence>
<keyword evidence="2" id="KW-1185">Reference proteome</keyword>
<evidence type="ECO:0000313" key="2">
    <source>
        <dbReference type="Proteomes" id="UP000528945"/>
    </source>
</evidence>
<organism evidence="1 2">
    <name type="scientific">Sphingomonas aquatilis</name>
    <dbReference type="NCBI Taxonomy" id="93063"/>
    <lineage>
        <taxon>Bacteria</taxon>
        <taxon>Pseudomonadati</taxon>
        <taxon>Pseudomonadota</taxon>
        <taxon>Alphaproteobacteria</taxon>
        <taxon>Sphingomonadales</taxon>
        <taxon>Sphingomonadaceae</taxon>
        <taxon>Sphingomonas</taxon>
    </lineage>
</organism>
<name>A0AAW3TM87_9SPHN</name>
<sequence>MIKSMPLGCSHVFITCGANYALNIGWRGRVLFNFLRSAAMLSVSARLRCNSIITPTRVSPGGDPQSIGCGRSEVVFSQITAID</sequence>
<dbReference type="Proteomes" id="UP000528945">
    <property type="component" value="Unassembled WGS sequence"/>
</dbReference>
<gene>
    <name evidence="1" type="ORF">GGR47_000002</name>
</gene>
<dbReference type="AlphaFoldDB" id="A0AAW3TM87"/>